<dbReference type="SFLD" id="SFLDG01129">
    <property type="entry name" value="C1.5:_HAD__Beta-PGM__Phosphata"/>
    <property type="match status" value="1"/>
</dbReference>
<dbReference type="InterPro" id="IPR023198">
    <property type="entry name" value="PGP-like_dom2"/>
</dbReference>
<dbReference type="SUPFAM" id="SSF56784">
    <property type="entry name" value="HAD-like"/>
    <property type="match status" value="1"/>
</dbReference>
<keyword evidence="2" id="KW-1185">Reference proteome</keyword>
<dbReference type="InterPro" id="IPR006439">
    <property type="entry name" value="HAD-SF_hydro_IA"/>
</dbReference>
<dbReference type="PANTHER" id="PTHR43611:SF3">
    <property type="entry name" value="FLAVIN MONONUCLEOTIDE HYDROLASE 1, CHLOROPLATIC"/>
    <property type="match status" value="1"/>
</dbReference>
<proteinExistence type="predicted"/>
<name>A0ABW3HYZ7_9FLAO</name>
<dbReference type="EMBL" id="JBHTJM010000002">
    <property type="protein sequence ID" value="MFD0962796.1"/>
    <property type="molecule type" value="Genomic_DNA"/>
</dbReference>
<dbReference type="NCBIfam" id="TIGR01509">
    <property type="entry name" value="HAD-SF-IA-v3"/>
    <property type="match status" value="1"/>
</dbReference>
<dbReference type="Gene3D" id="3.40.50.1000">
    <property type="entry name" value="HAD superfamily/HAD-like"/>
    <property type="match status" value="1"/>
</dbReference>
<dbReference type="Pfam" id="PF00702">
    <property type="entry name" value="Hydrolase"/>
    <property type="match status" value="1"/>
</dbReference>
<dbReference type="RefSeq" id="WP_377712820.1">
    <property type="nucleotide sequence ID" value="NZ_JBHTJM010000002.1"/>
</dbReference>
<dbReference type="PANTHER" id="PTHR43611">
    <property type="entry name" value="ALPHA-D-GLUCOSE 1-PHOSPHATE PHOSPHATASE"/>
    <property type="match status" value="1"/>
</dbReference>
<accession>A0ABW3HYZ7</accession>
<gene>
    <name evidence="1" type="ORF">ACFQ1O_02115</name>
</gene>
<dbReference type="InterPro" id="IPR036412">
    <property type="entry name" value="HAD-like_sf"/>
</dbReference>
<dbReference type="InterPro" id="IPR023214">
    <property type="entry name" value="HAD_sf"/>
</dbReference>
<protein>
    <submittedName>
        <fullName evidence="1">HAD-IA family hydrolase</fullName>
    </submittedName>
</protein>
<dbReference type="SFLD" id="SFLDS00003">
    <property type="entry name" value="Haloacid_Dehalogenase"/>
    <property type="match status" value="1"/>
</dbReference>
<comment type="caution">
    <text evidence="1">The sequence shown here is derived from an EMBL/GenBank/DDBJ whole genome shotgun (WGS) entry which is preliminary data.</text>
</comment>
<dbReference type="Gene3D" id="1.10.150.240">
    <property type="entry name" value="Putative phosphatase, domain 2"/>
    <property type="match status" value="1"/>
</dbReference>
<dbReference type="GO" id="GO:0016787">
    <property type="term" value="F:hydrolase activity"/>
    <property type="evidence" value="ECO:0007669"/>
    <property type="project" value="UniProtKB-KW"/>
</dbReference>
<dbReference type="Proteomes" id="UP001596997">
    <property type="component" value="Unassembled WGS sequence"/>
</dbReference>
<reference evidence="2" key="1">
    <citation type="journal article" date="2019" name="Int. J. Syst. Evol. Microbiol.">
        <title>The Global Catalogue of Microorganisms (GCM) 10K type strain sequencing project: providing services to taxonomists for standard genome sequencing and annotation.</title>
        <authorList>
            <consortium name="The Broad Institute Genomics Platform"/>
            <consortium name="The Broad Institute Genome Sequencing Center for Infectious Disease"/>
            <person name="Wu L."/>
            <person name="Ma J."/>
        </authorList>
    </citation>
    <scope>NUCLEOTIDE SEQUENCE [LARGE SCALE GENOMIC DNA]</scope>
    <source>
        <strain evidence="2">CCUG 62114</strain>
    </source>
</reference>
<evidence type="ECO:0000313" key="1">
    <source>
        <dbReference type="EMBL" id="MFD0962796.1"/>
    </source>
</evidence>
<evidence type="ECO:0000313" key="2">
    <source>
        <dbReference type="Proteomes" id="UP001596997"/>
    </source>
</evidence>
<sequence length="203" mass="24231">MIKNLLFDFGDVFINLDKQGAMQNALELFGIKEFSKDMIRINEQYEIGAISSEKFLEFYESKFPKLSRKEIINAWNYILKDFPIHRLAFIQQASKKYRCFLLSNTNEIHIDWIKNDWGIELYNDFKSCFEQFYLSHEIGFRKPNKDIYEFVLHENKLNASETLFIDDTKENTDAAKKIGFNIWNNDPYKQDVVNLFSIKKELF</sequence>
<organism evidence="1 2">
    <name type="scientific">Pseudofulvibacter geojedonensis</name>
    <dbReference type="NCBI Taxonomy" id="1123758"/>
    <lineage>
        <taxon>Bacteria</taxon>
        <taxon>Pseudomonadati</taxon>
        <taxon>Bacteroidota</taxon>
        <taxon>Flavobacteriia</taxon>
        <taxon>Flavobacteriales</taxon>
        <taxon>Flavobacteriaceae</taxon>
        <taxon>Pseudofulvibacter</taxon>
    </lineage>
</organism>
<keyword evidence="1" id="KW-0378">Hydrolase</keyword>